<dbReference type="GO" id="GO:0016020">
    <property type="term" value="C:membrane"/>
    <property type="evidence" value="ECO:0007669"/>
    <property type="project" value="UniProtKB-SubCell"/>
</dbReference>
<dbReference type="InterPro" id="IPR024788">
    <property type="entry name" value="Malectin-like_Carb-bd_dom"/>
</dbReference>
<protein>
    <recommendedName>
        <fullName evidence="2">Malectin-like domain-containing protein</fullName>
    </recommendedName>
</protein>
<accession>M8CC48</accession>
<dbReference type="Pfam" id="PF12819">
    <property type="entry name" value="Malectin_like"/>
    <property type="match status" value="1"/>
</dbReference>
<comment type="subcellular location">
    <subcellularLocation>
        <location evidence="1">Membrane</location>
        <topology evidence="1">Single-pass membrane protein</topology>
    </subcellularLocation>
</comment>
<dbReference type="EnsemblPlants" id="EMT12678">
    <property type="protein sequence ID" value="EMT12678"/>
    <property type="gene ID" value="F775_18186"/>
</dbReference>
<dbReference type="PANTHER" id="PTHR45631">
    <property type="entry name" value="OS07G0107800 PROTEIN-RELATED"/>
    <property type="match status" value="1"/>
</dbReference>
<dbReference type="PANTHER" id="PTHR45631:SF6">
    <property type="entry name" value="OS09G0352000 PROTEIN"/>
    <property type="match status" value="1"/>
</dbReference>
<evidence type="ECO:0000313" key="3">
    <source>
        <dbReference type="EnsemblPlants" id="EMT12678"/>
    </source>
</evidence>
<reference evidence="3" key="1">
    <citation type="submission" date="2015-06" db="UniProtKB">
        <authorList>
            <consortium name="EnsemblPlants"/>
        </authorList>
    </citation>
    <scope>IDENTIFICATION</scope>
</reference>
<proteinExistence type="predicted"/>
<sequence>MTMFPDDPYDRYWGSETSSSWANLSTKKHIQQDDNSVAVPVLVLQAAVSTINNVTVLNVGTWRVYKRSFEFKFFLHFTDIQNTQLRLFDLYVNDEQWLQTYSPPYLDISYIYSSAWNKTTDGKYNITLAASPTSVLLPMINAYEKSAVNGLLSTVNAQMSKANGKVIRRDA</sequence>
<name>M8CC48_AEGTA</name>
<organism evidence="3">
    <name type="scientific">Aegilops tauschii</name>
    <name type="common">Tausch's goatgrass</name>
    <name type="synonym">Aegilops squarrosa</name>
    <dbReference type="NCBI Taxonomy" id="37682"/>
    <lineage>
        <taxon>Eukaryota</taxon>
        <taxon>Viridiplantae</taxon>
        <taxon>Streptophyta</taxon>
        <taxon>Embryophyta</taxon>
        <taxon>Tracheophyta</taxon>
        <taxon>Spermatophyta</taxon>
        <taxon>Magnoliopsida</taxon>
        <taxon>Liliopsida</taxon>
        <taxon>Poales</taxon>
        <taxon>Poaceae</taxon>
        <taxon>BOP clade</taxon>
        <taxon>Pooideae</taxon>
        <taxon>Triticodae</taxon>
        <taxon>Triticeae</taxon>
        <taxon>Triticinae</taxon>
        <taxon>Aegilops</taxon>
    </lineage>
</organism>
<evidence type="ECO:0000259" key="2">
    <source>
        <dbReference type="Pfam" id="PF12819"/>
    </source>
</evidence>
<feature type="domain" description="Malectin-like" evidence="2">
    <location>
        <begin position="4"/>
        <end position="145"/>
    </location>
</feature>
<dbReference type="AlphaFoldDB" id="M8CC48"/>
<evidence type="ECO:0000256" key="1">
    <source>
        <dbReference type="ARBA" id="ARBA00004167"/>
    </source>
</evidence>